<dbReference type="PROSITE" id="PS01359">
    <property type="entry name" value="ZF_PHD_1"/>
    <property type="match status" value="1"/>
</dbReference>
<dbReference type="PANTHER" id="PTHR45865:SF1">
    <property type="entry name" value="E3 UBIQUITIN-PROTEIN LIGASE SHPRH"/>
    <property type="match status" value="1"/>
</dbReference>
<dbReference type="SUPFAM" id="SSF46785">
    <property type="entry name" value="Winged helix' DNA-binding domain"/>
    <property type="match status" value="1"/>
</dbReference>
<keyword evidence="10" id="KW-1185">Reference proteome</keyword>
<dbReference type="GO" id="GO:0000209">
    <property type="term" value="P:protein polyubiquitination"/>
    <property type="evidence" value="ECO:0007669"/>
    <property type="project" value="TreeGrafter"/>
</dbReference>
<feature type="compositionally biased region" description="Basic and acidic residues" evidence="7">
    <location>
        <begin position="12"/>
        <end position="21"/>
    </location>
</feature>
<dbReference type="CDD" id="cd00073">
    <property type="entry name" value="H15"/>
    <property type="match status" value="1"/>
</dbReference>
<dbReference type="Ensembl" id="ENSCCAT00000025994.1">
    <property type="protein sequence ID" value="ENSCCAP00000008615.1"/>
    <property type="gene ID" value="ENSCCAG00000021985.1"/>
</dbReference>
<dbReference type="GO" id="GO:0005524">
    <property type="term" value="F:ATP binding"/>
    <property type="evidence" value="ECO:0007669"/>
    <property type="project" value="InterPro"/>
</dbReference>
<feature type="region of interest" description="Disordered" evidence="7">
    <location>
        <begin position="1"/>
        <end position="21"/>
    </location>
</feature>
<sequence length="661" mass="76030">MSSRRKRAPPVRVDEKKQQQLHWNMHEDRRNEIITLSDDDEQPCAGEDVEKQKKEQMSICDKGILVESSFSGEMLEDLAWLQKKRRIKLYQKPEGNHIIKVGIYLLEAGLAKLDFLSDANSRMKKFNQLMKKVMEKLHNYVIPDVLEEDEDDSESEPEGQDIDELYHFVKQTHQQETRSIQVDVQHPALIPVLRPYQREAVNWMLQQECFRSTPATESALHYLWREIVTSEGLKLYYNPYTGCIIHEYPNSGPQLLGGILADEMGLGKTVEVLALILTHTRQDVKQDALTLPEGKVVNYFIPSHYFGGKVKETEVRNTEFEPKEKVQCPPTRVMILTAVKEMNGKKGVSILSIYKYVSSIYRYDVQRNRSLLKRMLKCLIFEGLVKQIKGHGFSGTFTLGKNYKEEDICDKTKKQALGSPRKTQKESRKSGNKDTDSEYLPSNTSDDDDDDPYYYYYKSRRNRSKLRKKPVPSAKKGKSQSFINPNSQGHCPPTTDCGITDVAMSKSTCISEFNQELETEDCAQSLNPADGDVPPSTIMSPFNTSDYRFECICGELDQIDRKPRVQCLKCHLWQHAKCVNYDEKNLKIKPFYCPHCVVAMEPVSTRATLIISPSSICHQWVDEINRHVRSSSLRVLVYQGVKKDGFLQPHFGRTGYSYHHL</sequence>
<dbReference type="GO" id="GO:0061630">
    <property type="term" value="F:ubiquitin protein ligase activity"/>
    <property type="evidence" value="ECO:0007669"/>
    <property type="project" value="TreeGrafter"/>
</dbReference>
<dbReference type="InterPro" id="IPR005818">
    <property type="entry name" value="Histone_H1/H5_H15"/>
</dbReference>
<dbReference type="GeneTree" id="ENSGT00730000111123"/>
<evidence type="ECO:0000313" key="10">
    <source>
        <dbReference type="Proteomes" id="UP000233040"/>
    </source>
</evidence>
<feature type="compositionally biased region" description="Polar residues" evidence="7">
    <location>
        <begin position="479"/>
        <end position="489"/>
    </location>
</feature>
<evidence type="ECO:0000256" key="6">
    <source>
        <dbReference type="ARBA" id="ARBA00023125"/>
    </source>
</evidence>
<dbReference type="InterPro" id="IPR013083">
    <property type="entry name" value="Znf_RING/FYVE/PHD"/>
</dbReference>
<organism evidence="9 10">
    <name type="scientific">Cebus imitator</name>
    <name type="common">Panamanian white-faced capuchin</name>
    <name type="synonym">Cebus capucinus imitator</name>
    <dbReference type="NCBI Taxonomy" id="2715852"/>
    <lineage>
        <taxon>Eukaryota</taxon>
        <taxon>Metazoa</taxon>
        <taxon>Chordata</taxon>
        <taxon>Craniata</taxon>
        <taxon>Vertebrata</taxon>
        <taxon>Euteleostomi</taxon>
        <taxon>Mammalia</taxon>
        <taxon>Eutheria</taxon>
        <taxon>Euarchontoglires</taxon>
        <taxon>Primates</taxon>
        <taxon>Haplorrhini</taxon>
        <taxon>Platyrrhini</taxon>
        <taxon>Cebidae</taxon>
        <taxon>Cebinae</taxon>
        <taxon>Cebus</taxon>
    </lineage>
</organism>
<dbReference type="Pfam" id="PF00176">
    <property type="entry name" value="SNF2-rel_dom"/>
    <property type="match status" value="1"/>
</dbReference>
<dbReference type="InterPro" id="IPR038718">
    <property type="entry name" value="SNF2-like_sf"/>
</dbReference>
<keyword evidence="2" id="KW-0479">Metal-binding</keyword>
<dbReference type="FunFam" id="1.10.10.10:FF:000242">
    <property type="entry name" value="E3 ubiquitin-protein ligase SHPRH isoform X1"/>
    <property type="match status" value="1"/>
</dbReference>
<name>A0A2K5PY93_CEBIM</name>
<evidence type="ECO:0000256" key="3">
    <source>
        <dbReference type="ARBA" id="ARBA00022771"/>
    </source>
</evidence>
<dbReference type="CDD" id="cd15547">
    <property type="entry name" value="PHD_SHPRH"/>
    <property type="match status" value="1"/>
</dbReference>
<dbReference type="InterPro" id="IPR036390">
    <property type="entry name" value="WH_DNA-bd_sf"/>
</dbReference>
<dbReference type="GO" id="GO:0005634">
    <property type="term" value="C:nucleus"/>
    <property type="evidence" value="ECO:0007669"/>
    <property type="project" value="UniProtKB-ARBA"/>
</dbReference>
<dbReference type="Gene3D" id="3.30.40.10">
    <property type="entry name" value="Zinc/RING finger domain, C3HC4 (zinc finger)"/>
    <property type="match status" value="1"/>
</dbReference>
<dbReference type="InterPro" id="IPR011011">
    <property type="entry name" value="Znf_FYVE_PHD"/>
</dbReference>
<dbReference type="PRINTS" id="PR00624">
    <property type="entry name" value="HISTONEH5"/>
</dbReference>
<dbReference type="PROSITE" id="PS51504">
    <property type="entry name" value="H15"/>
    <property type="match status" value="1"/>
</dbReference>
<evidence type="ECO:0000256" key="2">
    <source>
        <dbReference type="ARBA" id="ARBA00022723"/>
    </source>
</evidence>
<feature type="domain" description="H15" evidence="8">
    <location>
        <begin position="327"/>
        <end position="401"/>
    </location>
</feature>
<reference evidence="9" key="1">
    <citation type="submission" date="2025-08" db="UniProtKB">
        <authorList>
            <consortium name="Ensembl"/>
        </authorList>
    </citation>
    <scope>IDENTIFICATION</scope>
</reference>
<evidence type="ECO:0000313" key="9">
    <source>
        <dbReference type="Ensembl" id="ENSCCAP00000008615.1"/>
    </source>
</evidence>
<keyword evidence="4" id="KW-0862">Zinc</keyword>
<dbReference type="Gene3D" id="1.10.10.10">
    <property type="entry name" value="Winged helix-like DNA-binding domain superfamily/Winged helix DNA-binding domain"/>
    <property type="match status" value="1"/>
</dbReference>
<gene>
    <name evidence="9" type="primary">SHPRH</name>
</gene>
<feature type="compositionally biased region" description="Basic and acidic residues" evidence="7">
    <location>
        <begin position="423"/>
        <end position="436"/>
    </location>
</feature>
<dbReference type="InterPro" id="IPR036388">
    <property type="entry name" value="WH-like_DNA-bd_sf"/>
</dbReference>
<evidence type="ECO:0000256" key="4">
    <source>
        <dbReference type="ARBA" id="ARBA00022833"/>
    </source>
</evidence>
<evidence type="ECO:0000256" key="1">
    <source>
        <dbReference type="ARBA" id="ARBA00022553"/>
    </source>
</evidence>
<dbReference type="PANTHER" id="PTHR45865">
    <property type="entry name" value="E3 UBIQUITIN-PROTEIN LIGASE SHPRH FAMILY MEMBER"/>
    <property type="match status" value="1"/>
</dbReference>
<dbReference type="InterPro" id="IPR019786">
    <property type="entry name" value="Zinc_finger_PHD-type_CS"/>
</dbReference>
<dbReference type="GO" id="GO:0000786">
    <property type="term" value="C:nucleosome"/>
    <property type="evidence" value="ECO:0007669"/>
    <property type="project" value="InterPro"/>
</dbReference>
<dbReference type="SMART" id="SM00526">
    <property type="entry name" value="H15"/>
    <property type="match status" value="1"/>
</dbReference>
<keyword evidence="5" id="KW-0164">Citrullination</keyword>
<dbReference type="InterPro" id="IPR000330">
    <property type="entry name" value="SNF2_N"/>
</dbReference>
<dbReference type="InterPro" id="IPR052583">
    <property type="entry name" value="ATP-helicase/E3_Ub-Ligase"/>
</dbReference>
<dbReference type="SUPFAM" id="SSF57903">
    <property type="entry name" value="FYVE/PHD zinc finger"/>
    <property type="match status" value="1"/>
</dbReference>
<dbReference type="FunFam" id="3.30.40.10:FF:000170">
    <property type="entry name" value="E3 ubiquitin-protein ligase SHPRH isoform X1"/>
    <property type="match status" value="1"/>
</dbReference>
<dbReference type="AlphaFoldDB" id="A0A2K5PY93"/>
<dbReference type="GO" id="GO:0030527">
    <property type="term" value="F:structural constituent of chromatin"/>
    <property type="evidence" value="ECO:0007669"/>
    <property type="project" value="InterPro"/>
</dbReference>
<accession>A0A2K5PY93</accession>
<protein>
    <submittedName>
        <fullName evidence="9">SNF2 histone linker PHD RING helicase</fullName>
    </submittedName>
</protein>
<dbReference type="Gene3D" id="3.40.50.10810">
    <property type="entry name" value="Tandem AAA-ATPase domain"/>
    <property type="match status" value="1"/>
</dbReference>
<dbReference type="GO" id="GO:0006334">
    <property type="term" value="P:nucleosome assembly"/>
    <property type="evidence" value="ECO:0007669"/>
    <property type="project" value="InterPro"/>
</dbReference>
<dbReference type="Pfam" id="PF00538">
    <property type="entry name" value="Linker_histone"/>
    <property type="match status" value="1"/>
</dbReference>
<keyword evidence="6" id="KW-0238">DNA-binding</keyword>
<evidence type="ECO:0000259" key="8">
    <source>
        <dbReference type="PROSITE" id="PS51504"/>
    </source>
</evidence>
<evidence type="ECO:0000256" key="7">
    <source>
        <dbReference type="SAM" id="MobiDB-lite"/>
    </source>
</evidence>
<keyword evidence="3" id="KW-0863">Zinc-finger</keyword>
<feature type="region of interest" description="Disordered" evidence="7">
    <location>
        <begin position="414"/>
        <end position="489"/>
    </location>
</feature>
<dbReference type="GO" id="GO:0008270">
    <property type="term" value="F:zinc ion binding"/>
    <property type="evidence" value="ECO:0007669"/>
    <property type="project" value="UniProtKB-KW"/>
</dbReference>
<reference evidence="9" key="2">
    <citation type="submission" date="2025-09" db="UniProtKB">
        <authorList>
            <consortium name="Ensembl"/>
        </authorList>
    </citation>
    <scope>IDENTIFICATION</scope>
</reference>
<feature type="compositionally biased region" description="Basic residues" evidence="7">
    <location>
        <begin position="458"/>
        <end position="478"/>
    </location>
</feature>
<evidence type="ECO:0000256" key="5">
    <source>
        <dbReference type="ARBA" id="ARBA00022934"/>
    </source>
</evidence>
<dbReference type="GO" id="GO:0003677">
    <property type="term" value="F:DNA binding"/>
    <property type="evidence" value="ECO:0007669"/>
    <property type="project" value="UniProtKB-KW"/>
</dbReference>
<dbReference type="InterPro" id="IPR005819">
    <property type="entry name" value="H1/H5"/>
</dbReference>
<dbReference type="SUPFAM" id="SSF52540">
    <property type="entry name" value="P-loop containing nucleoside triphosphate hydrolases"/>
    <property type="match status" value="1"/>
</dbReference>
<dbReference type="SMART" id="SM00249">
    <property type="entry name" value="PHD"/>
    <property type="match status" value="1"/>
</dbReference>
<dbReference type="GO" id="GO:0006974">
    <property type="term" value="P:DNA damage response"/>
    <property type="evidence" value="ECO:0007669"/>
    <property type="project" value="TreeGrafter"/>
</dbReference>
<dbReference type="InterPro" id="IPR001965">
    <property type="entry name" value="Znf_PHD"/>
</dbReference>
<keyword evidence="1" id="KW-0597">Phosphoprotein</keyword>
<dbReference type="Proteomes" id="UP000233040">
    <property type="component" value="Unassembled WGS sequence"/>
</dbReference>
<proteinExistence type="predicted"/>
<dbReference type="InterPro" id="IPR027417">
    <property type="entry name" value="P-loop_NTPase"/>
</dbReference>